<dbReference type="AlphaFoldDB" id="A0A0V0H688"/>
<protein>
    <submittedName>
        <fullName evidence="1">Putative ovule protein</fullName>
    </submittedName>
</protein>
<dbReference type="EMBL" id="GEDG01024505">
    <property type="protein sequence ID" value="JAP15922.1"/>
    <property type="molecule type" value="Transcribed_RNA"/>
</dbReference>
<sequence length="73" mass="8401">MNKCRLVKTLLDEFNYIIVDLKNIDIKIESEDQALIVLCFLPSFYVTFVDTLLYEKGSISLDEVSNALNLKNL</sequence>
<dbReference type="Pfam" id="PF14223">
    <property type="entry name" value="Retrotran_gag_2"/>
    <property type="match status" value="1"/>
</dbReference>
<accession>A0A0V0H688</accession>
<proteinExistence type="predicted"/>
<name>A0A0V0H688_SOLCH</name>
<evidence type="ECO:0000313" key="1">
    <source>
        <dbReference type="EMBL" id="JAP15922.1"/>
    </source>
</evidence>
<organism evidence="1">
    <name type="scientific">Solanum chacoense</name>
    <name type="common">Chaco potato</name>
    <dbReference type="NCBI Taxonomy" id="4108"/>
    <lineage>
        <taxon>Eukaryota</taxon>
        <taxon>Viridiplantae</taxon>
        <taxon>Streptophyta</taxon>
        <taxon>Embryophyta</taxon>
        <taxon>Tracheophyta</taxon>
        <taxon>Spermatophyta</taxon>
        <taxon>Magnoliopsida</taxon>
        <taxon>eudicotyledons</taxon>
        <taxon>Gunneridae</taxon>
        <taxon>Pentapetalae</taxon>
        <taxon>asterids</taxon>
        <taxon>lamiids</taxon>
        <taxon>Solanales</taxon>
        <taxon>Solanaceae</taxon>
        <taxon>Solanoideae</taxon>
        <taxon>Solaneae</taxon>
        <taxon>Solanum</taxon>
    </lineage>
</organism>
<reference evidence="1" key="1">
    <citation type="submission" date="2015-12" db="EMBL/GenBank/DDBJ databases">
        <title>Gene expression during late stages of embryo sac development: a critical building block for successful pollen-pistil interactions.</title>
        <authorList>
            <person name="Liu Y."/>
            <person name="Joly V."/>
            <person name="Sabar M."/>
            <person name="Matton D.P."/>
        </authorList>
    </citation>
    <scope>NUCLEOTIDE SEQUENCE</scope>
</reference>